<protein>
    <submittedName>
        <fullName evidence="1">Uncharacterized protein</fullName>
    </submittedName>
</protein>
<name>A0A482VQT0_ASBVE</name>
<gene>
    <name evidence="1" type="ORF">BDFB_004172</name>
</gene>
<dbReference type="AlphaFoldDB" id="A0A482VQT0"/>
<sequence length="184" mass="19684">CGGTLAAWPATRRLEVARSSHAVVGGGRARGRGVGRYTGRAITNGGRLQLRPGGGAFLRATCLLPDGARVAPTRPKPLGPPSRTTGTTSLRLANSQLANLPTCRRTRTLPPRISDTFAPMRIVPQRLIHRIVTFEALHALDPLQNRIRLLGVGLGSTVQELKARGALPPRSNRIQNQAFCPLLA</sequence>
<organism evidence="1 2">
    <name type="scientific">Asbolus verrucosus</name>
    <name type="common">Desert ironclad beetle</name>
    <dbReference type="NCBI Taxonomy" id="1661398"/>
    <lineage>
        <taxon>Eukaryota</taxon>
        <taxon>Metazoa</taxon>
        <taxon>Ecdysozoa</taxon>
        <taxon>Arthropoda</taxon>
        <taxon>Hexapoda</taxon>
        <taxon>Insecta</taxon>
        <taxon>Pterygota</taxon>
        <taxon>Neoptera</taxon>
        <taxon>Endopterygota</taxon>
        <taxon>Coleoptera</taxon>
        <taxon>Polyphaga</taxon>
        <taxon>Cucujiformia</taxon>
        <taxon>Tenebrionidae</taxon>
        <taxon>Pimeliinae</taxon>
        <taxon>Asbolus</taxon>
    </lineage>
</organism>
<evidence type="ECO:0000313" key="2">
    <source>
        <dbReference type="Proteomes" id="UP000292052"/>
    </source>
</evidence>
<reference evidence="1 2" key="1">
    <citation type="submission" date="2017-03" db="EMBL/GenBank/DDBJ databases">
        <title>Genome of the blue death feigning beetle - Asbolus verrucosus.</title>
        <authorList>
            <person name="Rider S.D."/>
        </authorList>
    </citation>
    <scope>NUCLEOTIDE SEQUENCE [LARGE SCALE GENOMIC DNA]</scope>
    <source>
        <strain evidence="1">Butters</strain>
        <tissue evidence="1">Head and leg muscle</tissue>
    </source>
</reference>
<comment type="caution">
    <text evidence="1">The sequence shown here is derived from an EMBL/GenBank/DDBJ whole genome shotgun (WGS) entry which is preliminary data.</text>
</comment>
<feature type="non-terminal residue" evidence="1">
    <location>
        <position position="1"/>
    </location>
</feature>
<accession>A0A482VQT0</accession>
<proteinExistence type="predicted"/>
<feature type="non-terminal residue" evidence="1">
    <location>
        <position position="184"/>
    </location>
</feature>
<keyword evidence="2" id="KW-1185">Reference proteome</keyword>
<evidence type="ECO:0000313" key="1">
    <source>
        <dbReference type="EMBL" id="RZC35272.1"/>
    </source>
</evidence>
<dbReference type="EMBL" id="QDEB01072475">
    <property type="protein sequence ID" value="RZC35272.1"/>
    <property type="molecule type" value="Genomic_DNA"/>
</dbReference>
<dbReference type="Proteomes" id="UP000292052">
    <property type="component" value="Unassembled WGS sequence"/>
</dbReference>